<keyword evidence="2" id="KW-1185">Reference proteome</keyword>
<reference evidence="2" key="1">
    <citation type="journal article" date="2022" name="Mol. Ecol. Resour.">
        <title>The genomes of chicory, endive, great burdock and yacon provide insights into Asteraceae palaeo-polyploidization history and plant inulin production.</title>
        <authorList>
            <person name="Fan W."/>
            <person name="Wang S."/>
            <person name="Wang H."/>
            <person name="Wang A."/>
            <person name="Jiang F."/>
            <person name="Liu H."/>
            <person name="Zhao H."/>
            <person name="Xu D."/>
            <person name="Zhang Y."/>
        </authorList>
    </citation>
    <scope>NUCLEOTIDE SEQUENCE [LARGE SCALE GENOMIC DNA]</scope>
    <source>
        <strain evidence="2">cv. Niubang</strain>
    </source>
</reference>
<dbReference type="EMBL" id="CM042051">
    <property type="protein sequence ID" value="KAI3728132.1"/>
    <property type="molecule type" value="Genomic_DNA"/>
</dbReference>
<reference evidence="1 2" key="2">
    <citation type="journal article" date="2022" name="Mol. Ecol. Resour.">
        <title>The genomes of chicory, endive, great burdock and yacon provide insights into Asteraceae paleo-polyploidization history and plant inulin production.</title>
        <authorList>
            <person name="Fan W."/>
            <person name="Wang S."/>
            <person name="Wang H."/>
            <person name="Wang A."/>
            <person name="Jiang F."/>
            <person name="Liu H."/>
            <person name="Zhao H."/>
            <person name="Xu D."/>
            <person name="Zhang Y."/>
        </authorList>
    </citation>
    <scope>NUCLEOTIDE SEQUENCE [LARGE SCALE GENOMIC DNA]</scope>
    <source>
        <strain evidence="2">cv. Niubang</strain>
    </source>
</reference>
<proteinExistence type="predicted"/>
<evidence type="ECO:0000313" key="2">
    <source>
        <dbReference type="Proteomes" id="UP001055879"/>
    </source>
</evidence>
<organism evidence="1 2">
    <name type="scientific">Arctium lappa</name>
    <name type="common">Greater burdock</name>
    <name type="synonym">Lappa major</name>
    <dbReference type="NCBI Taxonomy" id="4217"/>
    <lineage>
        <taxon>Eukaryota</taxon>
        <taxon>Viridiplantae</taxon>
        <taxon>Streptophyta</taxon>
        <taxon>Embryophyta</taxon>
        <taxon>Tracheophyta</taxon>
        <taxon>Spermatophyta</taxon>
        <taxon>Magnoliopsida</taxon>
        <taxon>eudicotyledons</taxon>
        <taxon>Gunneridae</taxon>
        <taxon>Pentapetalae</taxon>
        <taxon>asterids</taxon>
        <taxon>campanulids</taxon>
        <taxon>Asterales</taxon>
        <taxon>Asteraceae</taxon>
        <taxon>Carduoideae</taxon>
        <taxon>Cardueae</taxon>
        <taxon>Arctiinae</taxon>
        <taxon>Arctium</taxon>
    </lineage>
</organism>
<name>A0ACB9C1E8_ARCLA</name>
<comment type="caution">
    <text evidence="1">The sequence shown here is derived from an EMBL/GenBank/DDBJ whole genome shotgun (WGS) entry which is preliminary data.</text>
</comment>
<accession>A0ACB9C1E8</accession>
<sequence>MTTSRPEVRCRRCCLPPFGSLISATGHESCEGEALTRKFQFNVRWVQHIFLSARNLSHNFLSRPVGNVFTGLACLKEMDLSYNEFIGDLPSSFGTLRGLSRLFLQHNEFPGSLIFLASLQLTDLNIQDNHFSGIIPKQFQSIHNLWFGGNMFDKGNNSPTLGFPYGKSA</sequence>
<gene>
    <name evidence="1" type="ORF">L6452_16762</name>
</gene>
<dbReference type="Proteomes" id="UP001055879">
    <property type="component" value="Linkage Group LG05"/>
</dbReference>
<evidence type="ECO:0000313" key="1">
    <source>
        <dbReference type="EMBL" id="KAI3728132.1"/>
    </source>
</evidence>
<protein>
    <submittedName>
        <fullName evidence="1">Uncharacterized protein</fullName>
    </submittedName>
</protein>